<feature type="site" description="Positions MEP for the nucleophilic attack" evidence="10">
    <location>
        <position position="191"/>
    </location>
</feature>
<feature type="binding site" evidence="10">
    <location>
        <position position="251"/>
    </location>
    <ligand>
        <name>a divalent metal cation</name>
        <dbReference type="ChEBI" id="CHEBI:60240"/>
    </ligand>
</feature>
<name>A0A292YCU6_9BACT</name>
<dbReference type="NCBIfam" id="NF006899">
    <property type="entry name" value="PRK09382.1"/>
    <property type="match status" value="1"/>
</dbReference>
<dbReference type="CDD" id="cd02516">
    <property type="entry name" value="CDP-ME_synthetase"/>
    <property type="match status" value="1"/>
</dbReference>
<evidence type="ECO:0000256" key="9">
    <source>
        <dbReference type="ARBA" id="ARBA00023268"/>
    </source>
</evidence>
<proteinExistence type="inferred from homology"/>
<evidence type="ECO:0000313" key="14">
    <source>
        <dbReference type="Proteomes" id="UP000217944"/>
    </source>
</evidence>
<dbReference type="SUPFAM" id="SSF53448">
    <property type="entry name" value="Nucleotide-diphospho-sugar transferases"/>
    <property type="match status" value="1"/>
</dbReference>
<comment type="function">
    <text evidence="10">Bifunctional enzyme that catalyzes the formation of 4-diphosphocytidyl-2-C-methyl-D-erythritol from CTP and 2-C-methyl-D-erythritol 4-phosphate (MEP) (IspD), and catalyzes the conversion of 4-diphosphocytidyl-2-C-methyl-D-erythritol 2-phosphate (CDP-ME2P) to 2-C-methyl-D-erythritol 2,4-cyclodiphosphate (ME-CPP) with a corresponding release of cytidine 5-monophosphate (CMP) (IspF).</text>
</comment>
<gene>
    <name evidence="10" type="primary">ispDF</name>
    <name evidence="13" type="ORF">LNAT_P1134</name>
</gene>
<dbReference type="GO" id="GO:0046872">
    <property type="term" value="F:metal ion binding"/>
    <property type="evidence" value="ECO:0007669"/>
    <property type="project" value="UniProtKB-KW"/>
</dbReference>
<feature type="binding site" evidence="10">
    <location>
        <begin position="270"/>
        <end position="274"/>
    </location>
    <ligand>
        <name>4-CDP-2-C-methyl-D-erythritol 2-phosphate</name>
        <dbReference type="ChEBI" id="CHEBI:57919"/>
    </ligand>
</feature>
<dbReference type="InterPro" id="IPR026596">
    <property type="entry name" value="IspD/F"/>
</dbReference>
<protein>
    <recommendedName>
        <fullName evidence="10">Bifunctional enzyme IspD/IspF</fullName>
    </recommendedName>
    <domain>
        <recommendedName>
            <fullName evidence="10">2-C-methyl-D-erythritol 4-phosphate cytidylyltransferase</fullName>
            <ecNumber evidence="10">2.7.7.60</ecNumber>
        </recommendedName>
        <alternativeName>
            <fullName evidence="10">4-diphosphocytidyl-2C-methyl-D-erythritol synthase</fullName>
        </alternativeName>
        <alternativeName>
            <fullName evidence="10">MEP cytidylyltransferase</fullName>
            <shortName evidence="10">MCT</shortName>
        </alternativeName>
    </domain>
    <domain>
        <recommendedName>
            <fullName evidence="10">2-C-methyl-D-erythritol 2,4-cyclodiphosphate synthase</fullName>
            <shortName evidence="10">MECDP-synthase</shortName>
            <shortName evidence="10">MECPP-synthase</shortName>
            <shortName evidence="10">MECPS</shortName>
            <ecNumber evidence="10">4.6.1.12</ecNumber>
        </recommendedName>
    </domain>
</protein>
<evidence type="ECO:0000256" key="10">
    <source>
        <dbReference type="HAMAP-Rule" id="MF_01520"/>
    </source>
</evidence>
<keyword evidence="5 10" id="KW-0548">Nucleotidyltransferase</keyword>
<dbReference type="EMBL" id="BDME01000002">
    <property type="protein sequence ID" value="GAX87837.1"/>
    <property type="molecule type" value="Genomic_DNA"/>
</dbReference>
<evidence type="ECO:0000313" key="13">
    <source>
        <dbReference type="EMBL" id="GAX87837.1"/>
    </source>
</evidence>
<dbReference type="EC" id="2.7.7.60" evidence="10"/>
<feature type="binding site" evidence="10">
    <location>
        <position position="345"/>
    </location>
    <ligand>
        <name>4-CDP-2-C-methyl-D-erythritol 2-phosphate</name>
        <dbReference type="ChEBI" id="CHEBI:57919"/>
    </ligand>
</feature>
<dbReference type="OrthoDB" id="9804336at2"/>
<keyword evidence="7 10" id="KW-0414">Isoprene biosynthesis</keyword>
<feature type="site" description="Transition state stabilizer" evidence="10">
    <location>
        <position position="15"/>
    </location>
</feature>
<keyword evidence="14" id="KW-1185">Reference proteome</keyword>
<evidence type="ECO:0000256" key="11">
    <source>
        <dbReference type="RuleBase" id="RU004395"/>
    </source>
</evidence>
<dbReference type="Proteomes" id="UP000217944">
    <property type="component" value="Unassembled WGS sequence"/>
</dbReference>
<comment type="caution">
    <text evidence="10">Lacks conserved residue(s) required for the propagation of feature annotation.</text>
</comment>
<dbReference type="AlphaFoldDB" id="A0A292YCU6"/>
<feature type="site" description="Transition state stabilizer" evidence="10">
    <location>
        <position position="22"/>
    </location>
</feature>
<dbReference type="RefSeq" id="WP_096259317.1">
    <property type="nucleotide sequence ID" value="NZ_BDME01000002.1"/>
</dbReference>
<comment type="pathway">
    <text evidence="10">Isoprenoid biosynthesis; isopentenyl diphosphate biosynthesis via DXP pathway; isopentenyl diphosphate from 1-deoxy-D-xylulose 5-phosphate: step 2/6.</text>
</comment>
<organism evidence="13 14">
    <name type="scientific">Lebetimonas natsushimae</name>
    <dbReference type="NCBI Taxonomy" id="1936991"/>
    <lineage>
        <taxon>Bacteria</taxon>
        <taxon>Pseudomonadati</taxon>
        <taxon>Campylobacterota</taxon>
        <taxon>Epsilonproteobacteria</taxon>
        <taxon>Nautiliales</taxon>
        <taxon>Nautiliaceae</taxon>
        <taxon>Lebetimonas</taxon>
    </lineage>
</organism>
<evidence type="ECO:0000259" key="12">
    <source>
        <dbReference type="Pfam" id="PF02542"/>
    </source>
</evidence>
<reference evidence="13 14" key="1">
    <citation type="journal article" date="2017" name="Syst. Appl. Microbiol.">
        <title>Lebetimonas natsushimae sp. nov., a novel strictly anaerobic, moderately thermophilic chemoautotroph isolated from a deep-sea hydrothermal vent polychaete nest in the Mid-Okinawa Trough.</title>
        <authorList>
            <person name="Nagata R."/>
            <person name="Takaki Y."/>
            <person name="Tame A."/>
            <person name="Nunoura T."/>
            <person name="Muto H."/>
            <person name="Mino S."/>
            <person name="Sawayama S."/>
            <person name="Takai K."/>
            <person name="Nakagawa S."/>
        </authorList>
    </citation>
    <scope>NUCLEOTIDE SEQUENCE [LARGE SCALE GENOMIC DNA]</scope>
    <source>
        <strain evidence="13 14">HS1857</strain>
    </source>
</reference>
<keyword evidence="8 10" id="KW-0456">Lyase</keyword>
<dbReference type="HAMAP" id="MF_01520">
    <property type="entry name" value="IspDF"/>
    <property type="match status" value="1"/>
</dbReference>
<feature type="site" description="Positions MEP for the nucleophilic attack" evidence="10">
    <location>
        <position position="139"/>
    </location>
</feature>
<comment type="catalytic activity">
    <reaction evidence="10">
        <text>2-C-methyl-D-erythritol 4-phosphate + CTP + H(+) = 4-CDP-2-C-methyl-D-erythritol + diphosphate</text>
        <dbReference type="Rhea" id="RHEA:13429"/>
        <dbReference type="ChEBI" id="CHEBI:15378"/>
        <dbReference type="ChEBI" id="CHEBI:33019"/>
        <dbReference type="ChEBI" id="CHEBI:37563"/>
        <dbReference type="ChEBI" id="CHEBI:57823"/>
        <dbReference type="ChEBI" id="CHEBI:58262"/>
        <dbReference type="EC" id="2.7.7.60"/>
    </reaction>
</comment>
<comment type="similarity">
    <text evidence="11">Belongs to the IspF family.</text>
</comment>
<comment type="similarity">
    <text evidence="10">In the N-terminal section; belongs to the IspD/TarI cytidylyltransferase family. IspD subfamily.</text>
</comment>
<feature type="region of interest" description="2-C-methyl-D-erythritol 4-phosphate cytidylyltransferase" evidence="10">
    <location>
        <begin position="1"/>
        <end position="210"/>
    </location>
</feature>
<dbReference type="GO" id="GO:0019288">
    <property type="term" value="P:isopentenyl diphosphate biosynthetic process, methylerythritol 4-phosphate pathway"/>
    <property type="evidence" value="ECO:0007669"/>
    <property type="project" value="UniProtKB-UniRule"/>
</dbReference>
<comment type="similarity">
    <text evidence="10">In the C-terminal section; belongs to the IspF family.</text>
</comment>
<dbReference type="PANTHER" id="PTHR43181">
    <property type="entry name" value="2-C-METHYL-D-ERYTHRITOL 2,4-CYCLODIPHOSPHATE SYNTHASE, CHLOROPLASTIC"/>
    <property type="match status" value="1"/>
</dbReference>
<dbReference type="HAMAP" id="MF_00107">
    <property type="entry name" value="IspF"/>
    <property type="match status" value="1"/>
</dbReference>
<comment type="catalytic activity">
    <reaction evidence="1 10 11">
        <text>4-CDP-2-C-methyl-D-erythritol 2-phosphate = 2-C-methyl-D-erythritol 2,4-cyclic diphosphate + CMP</text>
        <dbReference type="Rhea" id="RHEA:23864"/>
        <dbReference type="ChEBI" id="CHEBI:57919"/>
        <dbReference type="ChEBI" id="CHEBI:58483"/>
        <dbReference type="ChEBI" id="CHEBI:60377"/>
        <dbReference type="EC" id="4.6.1.12"/>
    </reaction>
</comment>
<evidence type="ECO:0000256" key="6">
    <source>
        <dbReference type="ARBA" id="ARBA00022723"/>
    </source>
</evidence>
<keyword evidence="4 10" id="KW-0808">Transferase</keyword>
<feature type="binding site" evidence="10">
    <location>
        <position position="217"/>
    </location>
    <ligand>
        <name>a divalent metal cation</name>
        <dbReference type="ChEBI" id="CHEBI:60240"/>
    </ligand>
</feature>
<dbReference type="UniPathway" id="UPA00056">
    <property type="reaction ID" value="UER00093"/>
</dbReference>
<feature type="binding site" evidence="10">
    <location>
        <begin position="265"/>
        <end position="267"/>
    </location>
    <ligand>
        <name>4-CDP-2-C-methyl-D-erythritol 2-phosphate</name>
        <dbReference type="ChEBI" id="CHEBI:57919"/>
    </ligand>
</feature>
<keyword evidence="9 10" id="KW-0511">Multifunctional enzyme</keyword>
<comment type="caution">
    <text evidence="13">The sequence shown here is derived from an EMBL/GenBank/DDBJ whole genome shotgun (WGS) entry which is preliminary data.</text>
</comment>
<accession>A0A292YCU6</accession>
<dbReference type="FunFam" id="3.30.1330.50:FF:000003">
    <property type="entry name" value="2-C-methyl-D-erythritol 2,4-cyclodiphosphate synthase"/>
    <property type="match status" value="1"/>
</dbReference>
<dbReference type="GO" id="GO:0050518">
    <property type="term" value="F:2-C-methyl-D-erythritol 4-phosphate cytidylyltransferase activity"/>
    <property type="evidence" value="ECO:0007669"/>
    <property type="project" value="UniProtKB-UniRule"/>
</dbReference>
<dbReference type="Pfam" id="PF01128">
    <property type="entry name" value="IspD"/>
    <property type="match status" value="1"/>
</dbReference>
<dbReference type="NCBIfam" id="TIGR00151">
    <property type="entry name" value="ispF"/>
    <property type="match status" value="1"/>
</dbReference>
<dbReference type="InterPro" id="IPR036571">
    <property type="entry name" value="MECDP_synthase_sf"/>
</dbReference>
<dbReference type="EC" id="4.6.1.12" evidence="10"/>
<keyword evidence="6 10" id="KW-0479">Metal-binding</keyword>
<feature type="binding site" evidence="10">
    <location>
        <position position="348"/>
    </location>
    <ligand>
        <name>4-CDP-2-C-methyl-D-erythritol 2-phosphate</name>
        <dbReference type="ChEBI" id="CHEBI:57919"/>
    </ligand>
</feature>
<feature type="domain" description="2-C-methyl-D-erythritol 2,4-cyclodiphosphate synthase" evidence="12">
    <location>
        <begin position="212"/>
        <end position="360"/>
    </location>
</feature>
<dbReference type="GO" id="GO:0016114">
    <property type="term" value="P:terpenoid biosynthetic process"/>
    <property type="evidence" value="ECO:0007669"/>
    <property type="project" value="InterPro"/>
</dbReference>
<feature type="site" description="Transition state stabilizer" evidence="10">
    <location>
        <position position="243"/>
    </location>
</feature>
<evidence type="ECO:0000256" key="2">
    <source>
        <dbReference type="ARBA" id="ARBA00001968"/>
    </source>
</evidence>
<feature type="binding site" evidence="10">
    <location>
        <begin position="243"/>
        <end position="244"/>
    </location>
    <ligand>
        <name>4-CDP-2-C-methyl-D-erythritol 2-phosphate</name>
        <dbReference type="ChEBI" id="CHEBI:57919"/>
    </ligand>
</feature>
<comment type="pathway">
    <text evidence="3 10">Isoprenoid biosynthesis; isopentenyl diphosphate biosynthesis via DXP pathway; isopentenyl diphosphate from 1-deoxy-D-xylulose 5-phosphate: step 4/6.</text>
</comment>
<dbReference type="CDD" id="cd00554">
    <property type="entry name" value="MECDP_synthase"/>
    <property type="match status" value="1"/>
</dbReference>
<feature type="binding site" evidence="10">
    <location>
        <begin position="338"/>
        <end position="341"/>
    </location>
    <ligand>
        <name>4-CDP-2-C-methyl-D-erythritol 2-phosphate</name>
        <dbReference type="ChEBI" id="CHEBI:57919"/>
    </ligand>
</feature>
<dbReference type="SUPFAM" id="SSF69765">
    <property type="entry name" value="IpsF-like"/>
    <property type="match status" value="1"/>
</dbReference>
<dbReference type="InterPro" id="IPR029044">
    <property type="entry name" value="Nucleotide-diphossugar_trans"/>
</dbReference>
<evidence type="ECO:0000256" key="5">
    <source>
        <dbReference type="ARBA" id="ARBA00022695"/>
    </source>
</evidence>
<dbReference type="PROSITE" id="PS01350">
    <property type="entry name" value="ISPF"/>
    <property type="match status" value="1"/>
</dbReference>
<dbReference type="Gene3D" id="3.30.1330.50">
    <property type="entry name" value="2-C-methyl-D-erythritol 2,4-cyclodiphosphate synthase"/>
    <property type="match status" value="1"/>
</dbReference>
<dbReference type="GO" id="GO:0008685">
    <property type="term" value="F:2-C-methyl-D-erythritol 2,4-cyclodiphosphate synthase activity"/>
    <property type="evidence" value="ECO:0007669"/>
    <property type="project" value="UniProtKB-UniRule"/>
</dbReference>
<dbReference type="InterPro" id="IPR003526">
    <property type="entry name" value="MECDP_synthase"/>
</dbReference>
<evidence type="ECO:0000256" key="1">
    <source>
        <dbReference type="ARBA" id="ARBA00000200"/>
    </source>
</evidence>
<feature type="binding site" evidence="10">
    <location>
        <position position="219"/>
    </location>
    <ligand>
        <name>a divalent metal cation</name>
        <dbReference type="ChEBI" id="CHEBI:60240"/>
    </ligand>
</feature>
<evidence type="ECO:0000256" key="8">
    <source>
        <dbReference type="ARBA" id="ARBA00023239"/>
    </source>
</evidence>
<evidence type="ECO:0000256" key="4">
    <source>
        <dbReference type="ARBA" id="ARBA00022679"/>
    </source>
</evidence>
<dbReference type="PANTHER" id="PTHR43181:SF1">
    <property type="entry name" value="2-C-METHYL-D-ERYTHRITOL 2,4-CYCLODIPHOSPHATE SYNTHASE, CHLOROPLASTIC"/>
    <property type="match status" value="1"/>
</dbReference>
<dbReference type="InterPro" id="IPR020555">
    <property type="entry name" value="MECDP_synthase_CS"/>
</dbReference>
<evidence type="ECO:0000256" key="3">
    <source>
        <dbReference type="ARBA" id="ARBA00004709"/>
    </source>
</evidence>
<sequence length="373" mass="42228">MSVTLIVLSAGNSSRFNYIVKKQWLRIENKPLWQFVADRLNSFYNFKKTIITANPEEVRIYKKISDYTIVPGERERQFSLKNALEKVKTPYVMVIDVARACIPEKIILDLIENKDKAECIVPFLKPVDTVVYKNSTIDRDDVKLIQTPQLSKTETLKKAINTDKLFTDERALIENIGGKILYIEGSEESRKITYFKDLNLPCLKPPKKTFLTGSGYDTHKFEENKKMILGGVEIDVPYGLKAHSDGDVVIHSLIDALLGGAGYGDIGEFFPDTDEKYKNISSIKLLKEVINILEKTGLEIINADISIIAEKPKLKNYKTKIAKNLTKLINAPVNVKATTNEKMGFIGRGEGIAVISSATLTYKDWYEDYNSRK</sequence>
<evidence type="ECO:0000256" key="7">
    <source>
        <dbReference type="ARBA" id="ARBA00023229"/>
    </source>
</evidence>
<dbReference type="InterPro" id="IPR034683">
    <property type="entry name" value="IspD/TarI"/>
</dbReference>
<dbReference type="Pfam" id="PF02542">
    <property type="entry name" value="YgbB"/>
    <property type="match status" value="1"/>
</dbReference>
<feature type="region of interest" description="2-C-methyl-D-erythritol 2,4-cyclodiphosphate synthase" evidence="10">
    <location>
        <begin position="211"/>
        <end position="373"/>
    </location>
</feature>
<dbReference type="Gene3D" id="3.90.550.10">
    <property type="entry name" value="Spore Coat Polysaccharide Biosynthesis Protein SpsA, Chain A"/>
    <property type="match status" value="1"/>
</dbReference>
<comment type="cofactor">
    <cofactor evidence="2 10">
        <name>a divalent metal cation</name>
        <dbReference type="ChEBI" id="CHEBI:60240"/>
    </cofactor>
</comment>
<feature type="site" description="Transition state stabilizer" evidence="10">
    <location>
        <position position="339"/>
    </location>
</feature>
<feature type="binding site" evidence="10">
    <location>
        <begin position="217"/>
        <end position="219"/>
    </location>
    <ligand>
        <name>4-CDP-2-C-methyl-D-erythritol 2-phosphate</name>
        <dbReference type="ChEBI" id="CHEBI:57919"/>
    </ligand>
</feature>